<gene>
    <name evidence="5" type="ORF">DPRO_3343</name>
</gene>
<dbReference type="AlphaFoldDB" id="A0A2C8FDX6"/>
<sequence>MDVKPINRKSIYQDIVLQIRAMIERGELTPGDKLPPERRLAEMFSVSRNTVREAIKALAQKDILESRQGAGTFVRVADADSFAEAFAGSIVRSQPRLKDIFEVRKLVEPEIAALAARNASPSDITWMENVISEQEEAAQAGKMTSELDQLFHEILAEASGNSVMRIMIGALHDEFVESRISVLQSKDRQQRSLEAHKAIVDAIKGGHIMQAEKAMREHLEEVERIVFADK</sequence>
<evidence type="ECO:0000259" key="4">
    <source>
        <dbReference type="PROSITE" id="PS50949"/>
    </source>
</evidence>
<keyword evidence="6" id="KW-1185">Reference proteome</keyword>
<evidence type="ECO:0000313" key="5">
    <source>
        <dbReference type="EMBL" id="SOB60255.1"/>
    </source>
</evidence>
<keyword evidence="3" id="KW-0804">Transcription</keyword>
<organism evidence="5 6">
    <name type="scientific">Pseudodesulfovibrio profundus</name>
    <dbReference type="NCBI Taxonomy" id="57320"/>
    <lineage>
        <taxon>Bacteria</taxon>
        <taxon>Pseudomonadati</taxon>
        <taxon>Thermodesulfobacteriota</taxon>
        <taxon>Desulfovibrionia</taxon>
        <taxon>Desulfovibrionales</taxon>
        <taxon>Desulfovibrionaceae</taxon>
    </lineage>
</organism>
<feature type="domain" description="HTH gntR-type" evidence="4">
    <location>
        <begin position="9"/>
        <end position="77"/>
    </location>
</feature>
<dbReference type="CDD" id="cd07377">
    <property type="entry name" value="WHTH_GntR"/>
    <property type="match status" value="1"/>
</dbReference>
<dbReference type="SUPFAM" id="SSF46785">
    <property type="entry name" value="Winged helix' DNA-binding domain"/>
    <property type="match status" value="1"/>
</dbReference>
<name>A0A2C8FDX6_9BACT</name>
<dbReference type="Pfam" id="PF07729">
    <property type="entry name" value="FCD"/>
    <property type="match status" value="1"/>
</dbReference>
<dbReference type="SMART" id="SM00895">
    <property type="entry name" value="FCD"/>
    <property type="match status" value="1"/>
</dbReference>
<dbReference type="Pfam" id="PF00392">
    <property type="entry name" value="GntR"/>
    <property type="match status" value="1"/>
</dbReference>
<dbReference type="EMBL" id="LT907975">
    <property type="protein sequence ID" value="SOB60255.1"/>
    <property type="molecule type" value="Genomic_DNA"/>
</dbReference>
<dbReference type="SMART" id="SM00345">
    <property type="entry name" value="HTH_GNTR"/>
    <property type="match status" value="1"/>
</dbReference>
<keyword evidence="2" id="KW-0238">DNA-binding</keyword>
<dbReference type="GO" id="GO:0003700">
    <property type="term" value="F:DNA-binding transcription factor activity"/>
    <property type="evidence" value="ECO:0007669"/>
    <property type="project" value="InterPro"/>
</dbReference>
<dbReference type="InterPro" id="IPR011711">
    <property type="entry name" value="GntR_C"/>
</dbReference>
<dbReference type="InterPro" id="IPR036390">
    <property type="entry name" value="WH_DNA-bd_sf"/>
</dbReference>
<dbReference type="KEGG" id="pprf:DPRO_3343"/>
<dbReference type="Gene3D" id="1.10.10.10">
    <property type="entry name" value="Winged helix-like DNA-binding domain superfamily/Winged helix DNA-binding domain"/>
    <property type="match status" value="1"/>
</dbReference>
<dbReference type="Gene3D" id="1.20.120.530">
    <property type="entry name" value="GntR ligand-binding domain-like"/>
    <property type="match status" value="1"/>
</dbReference>
<protein>
    <submittedName>
        <fullName evidence="5">GntR domain protein</fullName>
    </submittedName>
</protein>
<evidence type="ECO:0000256" key="3">
    <source>
        <dbReference type="ARBA" id="ARBA00023163"/>
    </source>
</evidence>
<proteinExistence type="predicted"/>
<dbReference type="PRINTS" id="PR00035">
    <property type="entry name" value="HTHGNTR"/>
</dbReference>
<evidence type="ECO:0000256" key="1">
    <source>
        <dbReference type="ARBA" id="ARBA00023015"/>
    </source>
</evidence>
<dbReference type="OrthoDB" id="5343675at2"/>
<reference evidence="6" key="1">
    <citation type="submission" date="2017-09" db="EMBL/GenBank/DDBJ databases">
        <authorList>
            <person name="Regsiter A."/>
            <person name="William W."/>
        </authorList>
    </citation>
    <scope>NUCLEOTIDE SEQUENCE [LARGE SCALE GENOMIC DNA]</scope>
    <source>
        <strain evidence="6">500-1</strain>
    </source>
</reference>
<dbReference type="PANTHER" id="PTHR43537">
    <property type="entry name" value="TRANSCRIPTIONAL REGULATOR, GNTR FAMILY"/>
    <property type="match status" value="1"/>
</dbReference>
<accession>A0A2C8FDX6</accession>
<dbReference type="PANTHER" id="PTHR43537:SF5">
    <property type="entry name" value="UXU OPERON TRANSCRIPTIONAL REGULATOR"/>
    <property type="match status" value="1"/>
</dbReference>
<dbReference type="RefSeq" id="WP_097013008.1">
    <property type="nucleotide sequence ID" value="NZ_LT907975.1"/>
</dbReference>
<dbReference type="InterPro" id="IPR008920">
    <property type="entry name" value="TF_FadR/GntR_C"/>
</dbReference>
<dbReference type="GO" id="GO:0003677">
    <property type="term" value="F:DNA binding"/>
    <property type="evidence" value="ECO:0007669"/>
    <property type="project" value="UniProtKB-KW"/>
</dbReference>
<keyword evidence="1" id="KW-0805">Transcription regulation</keyword>
<dbReference type="InterPro" id="IPR000524">
    <property type="entry name" value="Tscrpt_reg_HTH_GntR"/>
</dbReference>
<dbReference type="Proteomes" id="UP000219215">
    <property type="component" value="Chromosome DPRO"/>
</dbReference>
<dbReference type="SUPFAM" id="SSF48008">
    <property type="entry name" value="GntR ligand-binding domain-like"/>
    <property type="match status" value="1"/>
</dbReference>
<dbReference type="PROSITE" id="PS50949">
    <property type="entry name" value="HTH_GNTR"/>
    <property type="match status" value="1"/>
</dbReference>
<dbReference type="InterPro" id="IPR036388">
    <property type="entry name" value="WH-like_DNA-bd_sf"/>
</dbReference>
<evidence type="ECO:0000313" key="6">
    <source>
        <dbReference type="Proteomes" id="UP000219215"/>
    </source>
</evidence>
<evidence type="ECO:0000256" key="2">
    <source>
        <dbReference type="ARBA" id="ARBA00023125"/>
    </source>
</evidence>